<organism evidence="4 5">
    <name type="scientific">Robbsia betulipollinis</name>
    <dbReference type="NCBI Taxonomy" id="2981849"/>
    <lineage>
        <taxon>Bacteria</taxon>
        <taxon>Pseudomonadati</taxon>
        <taxon>Pseudomonadota</taxon>
        <taxon>Betaproteobacteria</taxon>
        <taxon>Burkholderiales</taxon>
        <taxon>Burkholderiaceae</taxon>
        <taxon>Robbsia</taxon>
    </lineage>
</organism>
<proteinExistence type="predicted"/>
<protein>
    <submittedName>
        <fullName evidence="4">FAD-dependent oxidoreductase</fullName>
    </submittedName>
</protein>
<dbReference type="RefSeq" id="WP_267848002.1">
    <property type="nucleotide sequence ID" value="NZ_JAPMXC010000002.1"/>
</dbReference>
<evidence type="ECO:0000313" key="5">
    <source>
        <dbReference type="Proteomes" id="UP001082899"/>
    </source>
</evidence>
<evidence type="ECO:0000259" key="3">
    <source>
        <dbReference type="Pfam" id="PF01266"/>
    </source>
</evidence>
<dbReference type="Proteomes" id="UP001082899">
    <property type="component" value="Unassembled WGS sequence"/>
</dbReference>
<dbReference type="Gene3D" id="3.50.50.60">
    <property type="entry name" value="FAD/NAD(P)-binding domain"/>
    <property type="match status" value="2"/>
</dbReference>
<keyword evidence="5" id="KW-1185">Reference proteome</keyword>
<keyword evidence="1" id="KW-0560">Oxidoreductase</keyword>
<dbReference type="Pfam" id="PF01266">
    <property type="entry name" value="DAO"/>
    <property type="match status" value="1"/>
</dbReference>
<dbReference type="InterPro" id="IPR006076">
    <property type="entry name" value="FAD-dep_OxRdtase"/>
</dbReference>
<gene>
    <name evidence="4" type="ORF">OVY01_12945</name>
</gene>
<feature type="region of interest" description="Disordered" evidence="2">
    <location>
        <begin position="244"/>
        <end position="263"/>
    </location>
</feature>
<evidence type="ECO:0000256" key="2">
    <source>
        <dbReference type="SAM" id="MobiDB-lite"/>
    </source>
</evidence>
<reference evidence="4" key="1">
    <citation type="submission" date="2022-11" db="EMBL/GenBank/DDBJ databases">
        <title>Robbsia betulipollinis sp. nov., isolated from pollen of birch (Betula pendula).</title>
        <authorList>
            <person name="Shi H."/>
            <person name="Ambika Manirajan B."/>
            <person name="Ratering S."/>
            <person name="Geissler-Plaum R."/>
            <person name="Schnell S."/>
        </authorList>
    </citation>
    <scope>NUCLEOTIDE SEQUENCE</scope>
    <source>
        <strain evidence="4">Bb-Pol-6</strain>
    </source>
</reference>
<dbReference type="InterPro" id="IPR036188">
    <property type="entry name" value="FAD/NAD-bd_sf"/>
</dbReference>
<accession>A0ABT3ZQG3</accession>
<evidence type="ECO:0000313" key="4">
    <source>
        <dbReference type="EMBL" id="MCY0388128.1"/>
    </source>
</evidence>
<dbReference type="EMBL" id="JAPMXC010000002">
    <property type="protein sequence ID" value="MCY0388128.1"/>
    <property type="molecule type" value="Genomic_DNA"/>
</dbReference>
<dbReference type="SUPFAM" id="SSF51905">
    <property type="entry name" value="FAD/NAD(P)-binding domain"/>
    <property type="match status" value="1"/>
</dbReference>
<dbReference type="PANTHER" id="PTHR13847:SF289">
    <property type="entry name" value="GLYCINE OXIDASE"/>
    <property type="match status" value="1"/>
</dbReference>
<sequence length="454" mass="47276">MEQLDLIVIGAGISGVAIATAAANAGWSVAVVEQHATVAQGASFAHGGLVLPAPFDPWFGPGPRMPEAGGLPWRRKAHQRQADDAGLAAWQTLAALSRASRGALTAAATTHALEFEARDGGLYLFRTQAMLERAGTLAAALREAGLPSRTLDAGACRATEPSLAHTEELAGAVAFDDMLSGNCALAAKQLKTSLASRGVAFHTMRQAVAIHPEAGRVGVDTRAATDAAGAFAGVHAIGFASPLPAATPSHTGPRDARRDSNGSNGIERLYARRVVIAAGTGTTTLLAGLGLSLPTVHVATRSLTGTILREENAPRRMLVDAERGVGIVRFEQRLRVGAALARRGGETLSVRQAEGLAELLHDCAEHRVAGVVRLSAAPSVCEHVLGADGQALVGPLPTARGRRTDAGEDRVFIMLAGNHRGWGLAFGAAQWLMHQMRGEAPDEQARAMQPGRFL</sequence>
<comment type="caution">
    <text evidence="4">The sequence shown here is derived from an EMBL/GenBank/DDBJ whole genome shotgun (WGS) entry which is preliminary data.</text>
</comment>
<name>A0ABT3ZQG3_9BURK</name>
<feature type="domain" description="FAD dependent oxidoreductase" evidence="3">
    <location>
        <begin position="5"/>
        <end position="432"/>
    </location>
</feature>
<dbReference type="PANTHER" id="PTHR13847">
    <property type="entry name" value="SARCOSINE DEHYDROGENASE-RELATED"/>
    <property type="match status" value="1"/>
</dbReference>
<evidence type="ECO:0000256" key="1">
    <source>
        <dbReference type="ARBA" id="ARBA00023002"/>
    </source>
</evidence>
<dbReference type="Gene3D" id="3.30.9.10">
    <property type="entry name" value="D-Amino Acid Oxidase, subunit A, domain 2"/>
    <property type="match status" value="2"/>
</dbReference>